<feature type="compositionally biased region" description="Basic and acidic residues" evidence="1">
    <location>
        <begin position="434"/>
        <end position="457"/>
    </location>
</feature>
<proteinExistence type="predicted"/>
<evidence type="ECO:0000256" key="1">
    <source>
        <dbReference type="SAM" id="MobiDB-lite"/>
    </source>
</evidence>
<evidence type="ECO:0000313" key="2">
    <source>
        <dbReference type="EMBL" id="KAF2122316.1"/>
    </source>
</evidence>
<keyword evidence="3" id="KW-1185">Reference proteome</keyword>
<accession>A0A6A5ZSU5</accession>
<protein>
    <submittedName>
        <fullName evidence="2">Uncharacterized protein</fullName>
    </submittedName>
</protein>
<dbReference type="AlphaFoldDB" id="A0A6A5ZSU5"/>
<reference evidence="2" key="1">
    <citation type="journal article" date="2020" name="Stud. Mycol.">
        <title>101 Dothideomycetes genomes: a test case for predicting lifestyles and emergence of pathogens.</title>
        <authorList>
            <person name="Haridas S."/>
            <person name="Albert R."/>
            <person name="Binder M."/>
            <person name="Bloem J."/>
            <person name="Labutti K."/>
            <person name="Salamov A."/>
            <person name="Andreopoulos B."/>
            <person name="Baker S."/>
            <person name="Barry K."/>
            <person name="Bills G."/>
            <person name="Bluhm B."/>
            <person name="Cannon C."/>
            <person name="Castanera R."/>
            <person name="Culley D."/>
            <person name="Daum C."/>
            <person name="Ezra D."/>
            <person name="Gonzalez J."/>
            <person name="Henrissat B."/>
            <person name="Kuo A."/>
            <person name="Liang C."/>
            <person name="Lipzen A."/>
            <person name="Lutzoni F."/>
            <person name="Magnuson J."/>
            <person name="Mondo S."/>
            <person name="Nolan M."/>
            <person name="Ohm R."/>
            <person name="Pangilinan J."/>
            <person name="Park H.-J."/>
            <person name="Ramirez L."/>
            <person name="Alfaro M."/>
            <person name="Sun H."/>
            <person name="Tritt A."/>
            <person name="Yoshinaga Y."/>
            <person name="Zwiers L.-H."/>
            <person name="Turgeon B."/>
            <person name="Goodwin S."/>
            <person name="Spatafora J."/>
            <person name="Crous P."/>
            <person name="Grigoriev I."/>
        </authorList>
    </citation>
    <scope>NUCLEOTIDE SEQUENCE</scope>
    <source>
        <strain evidence="2">CBS 627.86</strain>
    </source>
</reference>
<name>A0A6A5ZSU5_9PLEO</name>
<dbReference type="EMBL" id="ML977311">
    <property type="protein sequence ID" value="KAF2122316.1"/>
    <property type="molecule type" value="Genomic_DNA"/>
</dbReference>
<dbReference type="Proteomes" id="UP000799770">
    <property type="component" value="Unassembled WGS sequence"/>
</dbReference>
<feature type="region of interest" description="Disordered" evidence="1">
    <location>
        <begin position="426"/>
        <end position="479"/>
    </location>
</feature>
<feature type="compositionally biased region" description="Polar residues" evidence="1">
    <location>
        <begin position="36"/>
        <end position="54"/>
    </location>
</feature>
<feature type="region of interest" description="Disordered" evidence="1">
    <location>
        <begin position="322"/>
        <end position="361"/>
    </location>
</feature>
<gene>
    <name evidence="2" type="ORF">BDV96DRAFT_663356</name>
</gene>
<organism evidence="2 3">
    <name type="scientific">Lophiotrema nucula</name>
    <dbReference type="NCBI Taxonomy" id="690887"/>
    <lineage>
        <taxon>Eukaryota</taxon>
        <taxon>Fungi</taxon>
        <taxon>Dikarya</taxon>
        <taxon>Ascomycota</taxon>
        <taxon>Pezizomycotina</taxon>
        <taxon>Dothideomycetes</taxon>
        <taxon>Pleosporomycetidae</taxon>
        <taxon>Pleosporales</taxon>
        <taxon>Lophiotremataceae</taxon>
        <taxon>Lophiotrema</taxon>
    </lineage>
</organism>
<feature type="region of interest" description="Disordered" evidence="1">
    <location>
        <begin position="80"/>
        <end position="99"/>
    </location>
</feature>
<feature type="region of interest" description="Disordered" evidence="1">
    <location>
        <begin position="377"/>
        <end position="403"/>
    </location>
</feature>
<feature type="compositionally biased region" description="Polar residues" evidence="1">
    <location>
        <begin position="458"/>
        <end position="479"/>
    </location>
</feature>
<evidence type="ECO:0000313" key="3">
    <source>
        <dbReference type="Proteomes" id="UP000799770"/>
    </source>
</evidence>
<sequence length="479" mass="53672">MSQSQEQTDIARRHSWQPIQDGDQAHAMDTEDFNGDGTQEGSGSAAEQQEDSSLNQAQLDECDFDIDDQQSVLQDWQPPAVGNSMQLHRPRPVQPSHQQHYQLPAPAVVPGLLFSNDQDAAHTYRRRVTELPKLAHSHDLTIKAVEQNREQHIADMIAAIYDLSNVLDKPNGRECKMFANNPSLTEFVEPYIIEAACRSVFDLLLDRCYNGFRGQMKDNHARRPASGREADRDAFCSTRLYNVVEVLRTSKCACRDILYEDYKITLLVNHPLYFLKKKNECRRNNEHKRNVNMKAKAALAAAERHEGSPQTLAVAQPADRLQIGNDPHSAATPLVRDLNDGSDSNQPNPGIPSPLSQQGLTNPWQDQHFQQLTDTELWVDGNPAPPDFGYSGSVPTDQHQHQTHHKIVADVYVIDPSLEAFIRDLPDPEQTSTGEKRRSASPDANAERPAKVTKVENHQQQNKSISLATTLGEDSNPLL</sequence>
<dbReference type="OrthoDB" id="3801063at2759"/>
<feature type="compositionally biased region" description="Polar residues" evidence="1">
    <location>
        <begin position="341"/>
        <end position="361"/>
    </location>
</feature>
<feature type="region of interest" description="Disordered" evidence="1">
    <location>
        <begin position="1"/>
        <end position="54"/>
    </location>
</feature>